<keyword evidence="4" id="KW-1185">Reference proteome</keyword>
<reference evidence="1 3" key="4">
    <citation type="submission" date="2016-01" db="EMBL/GenBank/DDBJ databases">
        <title>Microcella alkaliphila JAM AC0309 whole genome shotgun sequence.</title>
        <authorList>
            <person name="Kurata A."/>
            <person name="Hirose Y."/>
            <person name="Kishimoto N."/>
            <person name="Kobayashi T."/>
        </authorList>
    </citation>
    <scope>NUCLEOTIDE SEQUENCE [LARGE SCALE GENOMIC DNA]</scope>
    <source>
        <strain evidence="1 3">JAM AC0309</strain>
    </source>
</reference>
<name>A0A0U5BQ84_9MICO</name>
<dbReference type="EMBL" id="AP017315">
    <property type="protein sequence ID" value="BAU32764.1"/>
    <property type="molecule type" value="Genomic_DNA"/>
</dbReference>
<evidence type="ECO:0000313" key="2">
    <source>
        <dbReference type="EMBL" id="RZT59298.1"/>
    </source>
</evidence>
<sequence>MTNHTVYDQSWVATGSAGTVGSILRHGDEFSIRVAGKDELRGPFDSLDAAKGALTASLGPGADRPEFREH</sequence>
<evidence type="ECO:0000313" key="1">
    <source>
        <dbReference type="EMBL" id="BAU32764.1"/>
    </source>
</evidence>
<reference evidence="2 4" key="1">
    <citation type="journal article" date="2015" name="Stand. Genomic Sci.">
        <title>Genomic Encyclopedia of Bacterial and Archaeal Type Strains, Phase III: the genomes of soil and plant-associated and newly described type strains.</title>
        <authorList>
            <person name="Whitman W.B."/>
            <person name="Woyke T."/>
            <person name="Klenk H.P."/>
            <person name="Zhou Y."/>
            <person name="Lilburn T.G."/>
            <person name="Beck B.J."/>
            <person name="De Vos P."/>
            <person name="Vandamme P."/>
            <person name="Eisen J.A."/>
            <person name="Garrity G."/>
            <person name="Hugenholtz P."/>
            <person name="Kyrpides N.C."/>
        </authorList>
    </citation>
    <scope>NUCLEOTIDE SEQUENCE [LARGE SCALE GENOMIC DNA]</scope>
    <source>
        <strain evidence="2 4">AC4r</strain>
    </source>
</reference>
<proteinExistence type="predicted"/>
<evidence type="ECO:0000313" key="4">
    <source>
        <dbReference type="Proteomes" id="UP000292408"/>
    </source>
</evidence>
<accession>A0A0U5BQ84</accession>
<reference evidence="1" key="3">
    <citation type="submission" date="2015-12" db="EMBL/GenBank/DDBJ databases">
        <authorList>
            <consortium name="Microcella alkaliphila JAM AC0309 genome sequencing consortium"/>
            <person name="Kurata A."/>
            <person name="Hirose Y."/>
            <person name="Kishimoto N."/>
            <person name="Kobayashi T."/>
        </authorList>
    </citation>
    <scope>NUCLEOTIDE SEQUENCE</scope>
    <source>
        <strain evidence="1">JAM AC0309</strain>
    </source>
</reference>
<dbReference type="Proteomes" id="UP000292408">
    <property type="component" value="Unassembled WGS sequence"/>
</dbReference>
<reference evidence="2" key="5">
    <citation type="submission" date="2019-02" db="EMBL/GenBank/DDBJ databases">
        <authorList>
            <person name="Whitman W."/>
            <person name="Huntemann M."/>
            <person name="Clum A."/>
            <person name="Pillay M."/>
            <person name="Palaniappan K."/>
            <person name="Varghese N."/>
            <person name="Mikhailova N."/>
            <person name="Stamatis D."/>
            <person name="Reddy T."/>
            <person name="Daum C."/>
            <person name="Shapiro N."/>
            <person name="Ivanova N."/>
            <person name="Kyrpides N."/>
            <person name="Woyke T."/>
        </authorList>
    </citation>
    <scope>NUCLEOTIDE SEQUENCE</scope>
    <source>
        <strain evidence="2">AC4r</strain>
    </source>
</reference>
<reference evidence="3" key="2">
    <citation type="submission" date="2015-12" db="EMBL/GenBank/DDBJ databases">
        <authorList>
            <person name="Shamseldin A."/>
            <person name="Moawad H."/>
            <person name="Abd El-Rahim W.M."/>
            <person name="Sadowsky M.J."/>
        </authorList>
    </citation>
    <scope>NUCLEOTIDE SEQUENCE [LARGE SCALE GENOMIC DNA]</scope>
    <source>
        <strain evidence="3">JAM AC0309</strain>
    </source>
</reference>
<dbReference type="OrthoDB" id="5121090at2"/>
<dbReference type="KEGG" id="malk:MalAC0309_1917"/>
<dbReference type="AlphaFoldDB" id="A0A0U5BQ84"/>
<protein>
    <recommendedName>
        <fullName evidence="5">Methyltransferase</fullName>
    </recommendedName>
</protein>
<evidence type="ECO:0008006" key="5">
    <source>
        <dbReference type="Google" id="ProtNLM"/>
    </source>
</evidence>
<evidence type="ECO:0000313" key="3">
    <source>
        <dbReference type="Proteomes" id="UP000218965"/>
    </source>
</evidence>
<gene>
    <name evidence="2" type="ORF">EV140_1902</name>
    <name evidence="1" type="ORF">MalAC0309_1917</name>
</gene>
<dbReference type="Proteomes" id="UP000218965">
    <property type="component" value="Chromosome"/>
</dbReference>
<organism evidence="1 3">
    <name type="scientific">Microcella alkaliphila</name>
    <dbReference type="NCBI Taxonomy" id="279828"/>
    <lineage>
        <taxon>Bacteria</taxon>
        <taxon>Bacillati</taxon>
        <taxon>Actinomycetota</taxon>
        <taxon>Actinomycetes</taxon>
        <taxon>Micrococcales</taxon>
        <taxon>Microbacteriaceae</taxon>
        <taxon>Microcella</taxon>
    </lineage>
</organism>
<dbReference type="EMBL" id="SGXT01000016">
    <property type="protein sequence ID" value="RZT59298.1"/>
    <property type="molecule type" value="Genomic_DNA"/>
</dbReference>
<dbReference type="RefSeq" id="WP_096422181.1">
    <property type="nucleotide sequence ID" value="NZ_AP017315.1"/>
</dbReference>